<sequence>MQIITHFTLEDFKDMQELERNFYDDNHITPYEEAYRWYKAYPYTVCALRDNSTIIGFINMFPVKEHIFEALRAGTFNDRELLLEHIINIDEPIDGKINMFFCCVIIDKEYRRTDALRILLRESICYYKHIERHIDSIITDNVTDKGEAFSKRLGFTKVTDSQFDSIIYMGDYAEFVCAVTE</sequence>
<dbReference type="AlphaFoldDB" id="A0A917ER35"/>
<evidence type="ECO:0000313" key="3">
    <source>
        <dbReference type="Proteomes" id="UP000605259"/>
    </source>
</evidence>
<dbReference type="GO" id="GO:0016747">
    <property type="term" value="F:acyltransferase activity, transferring groups other than amino-acyl groups"/>
    <property type="evidence" value="ECO:0007669"/>
    <property type="project" value="InterPro"/>
</dbReference>
<dbReference type="SUPFAM" id="SSF55729">
    <property type="entry name" value="Acyl-CoA N-acyltransferases (Nat)"/>
    <property type="match status" value="1"/>
</dbReference>
<reference evidence="2" key="2">
    <citation type="submission" date="2020-09" db="EMBL/GenBank/DDBJ databases">
        <authorList>
            <person name="Sun Q."/>
            <person name="Zhou Y."/>
        </authorList>
    </citation>
    <scope>NUCLEOTIDE SEQUENCE</scope>
    <source>
        <strain evidence="2">CGMCC 1.12698</strain>
    </source>
</reference>
<protein>
    <recommendedName>
        <fullName evidence="1">N-acetyltransferase domain-containing protein</fullName>
    </recommendedName>
</protein>
<reference evidence="2" key="1">
    <citation type="journal article" date="2014" name="Int. J. Syst. Evol. Microbiol.">
        <title>Complete genome sequence of Corynebacterium casei LMG S-19264T (=DSM 44701T), isolated from a smear-ripened cheese.</title>
        <authorList>
            <consortium name="US DOE Joint Genome Institute (JGI-PGF)"/>
            <person name="Walter F."/>
            <person name="Albersmeier A."/>
            <person name="Kalinowski J."/>
            <person name="Ruckert C."/>
        </authorList>
    </citation>
    <scope>NUCLEOTIDE SEQUENCE</scope>
    <source>
        <strain evidence="2">CGMCC 1.12698</strain>
    </source>
</reference>
<evidence type="ECO:0000313" key="2">
    <source>
        <dbReference type="EMBL" id="GGE69073.1"/>
    </source>
</evidence>
<accession>A0A917ER35</accession>
<dbReference type="EMBL" id="BMFK01000001">
    <property type="protein sequence ID" value="GGE69073.1"/>
    <property type="molecule type" value="Genomic_DNA"/>
</dbReference>
<feature type="domain" description="N-acetyltransferase" evidence="1">
    <location>
        <begin position="2"/>
        <end position="174"/>
    </location>
</feature>
<name>A0A917ER35_9BACI</name>
<dbReference type="RefSeq" id="WP_188388118.1">
    <property type="nucleotide sequence ID" value="NZ_BMFK01000001.1"/>
</dbReference>
<comment type="caution">
    <text evidence="2">The sequence shown here is derived from an EMBL/GenBank/DDBJ whole genome shotgun (WGS) entry which is preliminary data.</text>
</comment>
<dbReference type="PROSITE" id="PS51186">
    <property type="entry name" value="GNAT"/>
    <property type="match status" value="1"/>
</dbReference>
<organism evidence="2 3">
    <name type="scientific">Priestia taiwanensis</name>
    <dbReference type="NCBI Taxonomy" id="1347902"/>
    <lineage>
        <taxon>Bacteria</taxon>
        <taxon>Bacillati</taxon>
        <taxon>Bacillota</taxon>
        <taxon>Bacilli</taxon>
        <taxon>Bacillales</taxon>
        <taxon>Bacillaceae</taxon>
        <taxon>Priestia</taxon>
    </lineage>
</organism>
<dbReference type="InterPro" id="IPR016181">
    <property type="entry name" value="Acyl_CoA_acyltransferase"/>
</dbReference>
<dbReference type="Proteomes" id="UP000605259">
    <property type="component" value="Unassembled WGS sequence"/>
</dbReference>
<keyword evidence="3" id="KW-1185">Reference proteome</keyword>
<gene>
    <name evidence="2" type="ORF">GCM10007140_18940</name>
</gene>
<evidence type="ECO:0000259" key="1">
    <source>
        <dbReference type="PROSITE" id="PS51186"/>
    </source>
</evidence>
<dbReference type="Gene3D" id="3.40.630.30">
    <property type="match status" value="1"/>
</dbReference>
<proteinExistence type="predicted"/>
<dbReference type="InterPro" id="IPR000182">
    <property type="entry name" value="GNAT_dom"/>
</dbReference>